<evidence type="ECO:0000313" key="1">
    <source>
        <dbReference type="EMBL" id="SMC60288.1"/>
    </source>
</evidence>
<dbReference type="Proteomes" id="UP000192418">
    <property type="component" value="Unassembled WGS sequence"/>
</dbReference>
<dbReference type="AlphaFoldDB" id="A0A1W2AJ62"/>
<keyword evidence="2" id="KW-1185">Reference proteome</keyword>
<proteinExistence type="predicted"/>
<protein>
    <submittedName>
        <fullName evidence="1">Uncharacterized protein</fullName>
    </submittedName>
</protein>
<organism evidence="1 2">
    <name type="scientific">Desulfocicer vacuolatum DSM 3385</name>
    <dbReference type="NCBI Taxonomy" id="1121400"/>
    <lineage>
        <taxon>Bacteria</taxon>
        <taxon>Pseudomonadati</taxon>
        <taxon>Thermodesulfobacteriota</taxon>
        <taxon>Desulfobacteria</taxon>
        <taxon>Desulfobacterales</taxon>
        <taxon>Desulfobacteraceae</taxon>
        <taxon>Desulfocicer</taxon>
    </lineage>
</organism>
<accession>A0A1W2AJ62</accession>
<gene>
    <name evidence="1" type="ORF">SAMN02746065_105102</name>
</gene>
<dbReference type="STRING" id="1121400.SAMN02746065_105102"/>
<reference evidence="1 2" key="1">
    <citation type="submission" date="2017-04" db="EMBL/GenBank/DDBJ databases">
        <authorList>
            <person name="Afonso C.L."/>
            <person name="Miller P.J."/>
            <person name="Scott M.A."/>
            <person name="Spackman E."/>
            <person name="Goraichik I."/>
            <person name="Dimitrov K.M."/>
            <person name="Suarez D.L."/>
            <person name="Swayne D.E."/>
        </authorList>
    </citation>
    <scope>NUCLEOTIDE SEQUENCE [LARGE SCALE GENOMIC DNA]</scope>
    <source>
        <strain evidence="1 2">DSM 3385</strain>
    </source>
</reference>
<name>A0A1W2AJ62_9BACT</name>
<sequence>MEPGLILYPSPLLSRRNIENLYFMKIIRKYFIKLLTAYRHNVYCLRQACKSLTIKWRNRLFYQKQIYLDRCVKSDILDIINKGVTL</sequence>
<evidence type="ECO:0000313" key="2">
    <source>
        <dbReference type="Proteomes" id="UP000192418"/>
    </source>
</evidence>
<dbReference type="EMBL" id="FWXY01000005">
    <property type="protein sequence ID" value="SMC60288.1"/>
    <property type="molecule type" value="Genomic_DNA"/>
</dbReference>